<evidence type="ECO:0000313" key="2">
    <source>
        <dbReference type="Proteomes" id="UP001151760"/>
    </source>
</evidence>
<gene>
    <name evidence="1" type="ORF">Tco_1070675</name>
</gene>
<reference evidence="1" key="1">
    <citation type="journal article" date="2022" name="Int. J. Mol. Sci.">
        <title>Draft Genome of Tanacetum Coccineum: Genomic Comparison of Closely Related Tanacetum-Family Plants.</title>
        <authorList>
            <person name="Yamashiro T."/>
            <person name="Shiraishi A."/>
            <person name="Nakayama K."/>
            <person name="Satake H."/>
        </authorList>
    </citation>
    <scope>NUCLEOTIDE SEQUENCE</scope>
</reference>
<organism evidence="1 2">
    <name type="scientific">Tanacetum coccineum</name>
    <dbReference type="NCBI Taxonomy" id="301880"/>
    <lineage>
        <taxon>Eukaryota</taxon>
        <taxon>Viridiplantae</taxon>
        <taxon>Streptophyta</taxon>
        <taxon>Embryophyta</taxon>
        <taxon>Tracheophyta</taxon>
        <taxon>Spermatophyta</taxon>
        <taxon>Magnoliopsida</taxon>
        <taxon>eudicotyledons</taxon>
        <taxon>Gunneridae</taxon>
        <taxon>Pentapetalae</taxon>
        <taxon>asterids</taxon>
        <taxon>campanulids</taxon>
        <taxon>Asterales</taxon>
        <taxon>Asteraceae</taxon>
        <taxon>Asteroideae</taxon>
        <taxon>Anthemideae</taxon>
        <taxon>Anthemidinae</taxon>
        <taxon>Tanacetum</taxon>
    </lineage>
</organism>
<sequence length="78" mass="8597">MNLYVLQEGSTEWDDQREVIEPLVDDDVEEVSDLSLGSMEDEEVATVDGVFEGSFGALEGLKMEALVDAIEVMVVDDE</sequence>
<accession>A0ABQ5HP80</accession>
<name>A0ABQ5HP80_9ASTR</name>
<evidence type="ECO:0000313" key="1">
    <source>
        <dbReference type="EMBL" id="GJT88958.1"/>
    </source>
</evidence>
<dbReference type="EMBL" id="BQNB010019779">
    <property type="protein sequence ID" value="GJT88958.1"/>
    <property type="molecule type" value="Genomic_DNA"/>
</dbReference>
<proteinExistence type="predicted"/>
<comment type="caution">
    <text evidence="1">The sequence shown here is derived from an EMBL/GenBank/DDBJ whole genome shotgun (WGS) entry which is preliminary data.</text>
</comment>
<keyword evidence="2" id="KW-1185">Reference proteome</keyword>
<protein>
    <submittedName>
        <fullName evidence="1">Uncharacterized protein</fullName>
    </submittedName>
</protein>
<dbReference type="Proteomes" id="UP001151760">
    <property type="component" value="Unassembled WGS sequence"/>
</dbReference>
<reference evidence="1" key="2">
    <citation type="submission" date="2022-01" db="EMBL/GenBank/DDBJ databases">
        <authorList>
            <person name="Yamashiro T."/>
            <person name="Shiraishi A."/>
            <person name="Satake H."/>
            <person name="Nakayama K."/>
        </authorList>
    </citation>
    <scope>NUCLEOTIDE SEQUENCE</scope>
</reference>